<gene>
    <name evidence="1" type="ORF">AK812_SmicGene22396</name>
</gene>
<reference evidence="1 2" key="1">
    <citation type="submission" date="2016-02" db="EMBL/GenBank/DDBJ databases">
        <title>Genome analysis of coral dinoflagellate symbionts highlights evolutionary adaptations to a symbiotic lifestyle.</title>
        <authorList>
            <person name="Aranda M."/>
            <person name="Li Y."/>
            <person name="Liew Y.J."/>
            <person name="Baumgarten S."/>
            <person name="Simakov O."/>
            <person name="Wilson M."/>
            <person name="Piel J."/>
            <person name="Ashoor H."/>
            <person name="Bougouffa S."/>
            <person name="Bajic V.B."/>
            <person name="Ryu T."/>
            <person name="Ravasi T."/>
            <person name="Bayer T."/>
            <person name="Micklem G."/>
            <person name="Kim H."/>
            <person name="Bhak J."/>
            <person name="Lajeunesse T.C."/>
            <person name="Voolstra C.R."/>
        </authorList>
    </citation>
    <scope>NUCLEOTIDE SEQUENCE [LARGE SCALE GENOMIC DNA]</scope>
    <source>
        <strain evidence="1 2">CCMP2467</strain>
    </source>
</reference>
<protein>
    <recommendedName>
        <fullName evidence="3">Phytanoyl-CoA dioxygenase</fullName>
    </recommendedName>
</protein>
<dbReference type="SUPFAM" id="SSF51197">
    <property type="entry name" value="Clavaminate synthase-like"/>
    <property type="match status" value="1"/>
</dbReference>
<keyword evidence="2" id="KW-1185">Reference proteome</keyword>
<evidence type="ECO:0000313" key="2">
    <source>
        <dbReference type="Proteomes" id="UP000186817"/>
    </source>
</evidence>
<dbReference type="AlphaFoldDB" id="A0A1Q9DK00"/>
<dbReference type="Gene3D" id="2.60.120.620">
    <property type="entry name" value="q2cbj1_9rhob like domain"/>
    <property type="match status" value="1"/>
</dbReference>
<proteinExistence type="predicted"/>
<organism evidence="1 2">
    <name type="scientific">Symbiodinium microadriaticum</name>
    <name type="common">Dinoflagellate</name>
    <name type="synonym">Zooxanthella microadriatica</name>
    <dbReference type="NCBI Taxonomy" id="2951"/>
    <lineage>
        <taxon>Eukaryota</taxon>
        <taxon>Sar</taxon>
        <taxon>Alveolata</taxon>
        <taxon>Dinophyceae</taxon>
        <taxon>Suessiales</taxon>
        <taxon>Symbiodiniaceae</taxon>
        <taxon>Symbiodinium</taxon>
    </lineage>
</organism>
<dbReference type="OrthoDB" id="458241at2759"/>
<sequence length="449" mass="50108">MSAGRAFFGVGGTLALFLGAAFQRPEWFYRPGFEAADYDYVRKELSCPDIRLADLDLPCLSLPKTSLADFERQGFLILRQAIPVEAVHRLFREIQCFVAVGFLQPRVLSDRHQWAVSARNVWMDSEAFASFVLHALQAAMPCLCNCSRAHVHSPTHRSQTRTSEDQNPLGCLAAQLLGASTVRYGSEAVNMIRPGQTGAKTWHFDVQSNLRLEQSPRGLPLLRFFLPLGPQDLSANSTGGSLQLLSIEAVRHLRRSYKSCFVDRERRLVIGAECAVAAEAMSETPDLSLGDMVLYSPLVAHKTQTIYQGERTGYLGSLYDPELLTRWVRQEPVPSQADPERYRLPGSMLLDVFCMAGAACYDQSSGECHHNLNWQSAATQGISDGTTPCFPQIYPSRVPSEVATRLAKQLTNPYGPDMVLSRWVLHTMPCFKMLLAPVYLALDAWYSRR</sequence>
<evidence type="ECO:0008006" key="3">
    <source>
        <dbReference type="Google" id="ProtNLM"/>
    </source>
</evidence>
<accession>A0A1Q9DK00</accession>
<dbReference type="EMBL" id="LSRX01000501">
    <property type="protein sequence ID" value="OLP95488.1"/>
    <property type="molecule type" value="Genomic_DNA"/>
</dbReference>
<comment type="caution">
    <text evidence="1">The sequence shown here is derived from an EMBL/GenBank/DDBJ whole genome shotgun (WGS) entry which is preliminary data.</text>
</comment>
<evidence type="ECO:0000313" key="1">
    <source>
        <dbReference type="EMBL" id="OLP95488.1"/>
    </source>
</evidence>
<dbReference type="Proteomes" id="UP000186817">
    <property type="component" value="Unassembled WGS sequence"/>
</dbReference>
<name>A0A1Q9DK00_SYMMI</name>